<reference evidence="3 4" key="1">
    <citation type="submission" date="2018-04" db="EMBL/GenBank/DDBJ databases">
        <authorList>
            <person name="Vogel A."/>
        </authorList>
    </citation>
    <scope>NUCLEOTIDE SEQUENCE [LARGE SCALE GENOMIC DNA]</scope>
</reference>
<dbReference type="InterPro" id="IPR021109">
    <property type="entry name" value="Peptidase_aspartic_dom_sf"/>
</dbReference>
<dbReference type="PANTHER" id="PTHR15503">
    <property type="entry name" value="LDOC1 RELATED"/>
    <property type="match status" value="1"/>
</dbReference>
<organism evidence="3 4">
    <name type="scientific">Cuscuta campestris</name>
    <dbReference type="NCBI Taxonomy" id="132261"/>
    <lineage>
        <taxon>Eukaryota</taxon>
        <taxon>Viridiplantae</taxon>
        <taxon>Streptophyta</taxon>
        <taxon>Embryophyta</taxon>
        <taxon>Tracheophyta</taxon>
        <taxon>Spermatophyta</taxon>
        <taxon>Magnoliopsida</taxon>
        <taxon>eudicotyledons</taxon>
        <taxon>Gunneridae</taxon>
        <taxon>Pentapetalae</taxon>
        <taxon>asterids</taxon>
        <taxon>lamiids</taxon>
        <taxon>Solanales</taxon>
        <taxon>Convolvulaceae</taxon>
        <taxon>Cuscuteae</taxon>
        <taxon>Cuscuta</taxon>
        <taxon>Cuscuta subgen. Grammica</taxon>
        <taxon>Cuscuta sect. Cleistogrammica</taxon>
    </lineage>
</organism>
<protein>
    <recommendedName>
        <fullName evidence="2">Tf2-1-like SH3-like domain-containing protein</fullName>
    </recommendedName>
</protein>
<dbReference type="Pfam" id="PF08284">
    <property type="entry name" value="RVP_2"/>
    <property type="match status" value="1"/>
</dbReference>
<dbReference type="Proteomes" id="UP000595140">
    <property type="component" value="Unassembled WGS sequence"/>
</dbReference>
<name>A0A484N167_9ASTE</name>
<dbReference type="Pfam" id="PF24626">
    <property type="entry name" value="SH3_Tf2-1"/>
    <property type="match status" value="1"/>
</dbReference>
<feature type="domain" description="Tf2-1-like SH3-like" evidence="2">
    <location>
        <begin position="613"/>
        <end position="653"/>
    </location>
</feature>
<dbReference type="OrthoDB" id="5554229at2759"/>
<proteinExistence type="predicted"/>
<keyword evidence="4" id="KW-1185">Reference proteome</keyword>
<gene>
    <name evidence="3" type="ORF">CCAM_LOCUS36365</name>
</gene>
<evidence type="ECO:0000313" key="3">
    <source>
        <dbReference type="EMBL" id="VFQ94589.1"/>
    </source>
</evidence>
<dbReference type="PANTHER" id="PTHR15503:SF22">
    <property type="entry name" value="TRANSPOSON TY3-I GAG POLYPROTEIN"/>
    <property type="match status" value="1"/>
</dbReference>
<sequence>MAASSELSSVTLADIMQAITTLSSDLQATKLRVAEIAANKQPDAFPGVQKYFDYFLTPEPERLQLVAMLIDHPASEWFHYYQANNIDATWQEFLEAVHQRFDLDYYENYPLRREVNLRCPTSLLATFAWARELSACLQEAAVSYGTVGRRPWLPRSVSPPTAGLFPTPNPATKPYFSQPRPEDKTSSLPVVRLSHAERTERSKKGLCWYCDEKWTSTHNRKRRFLVLMGPDDDEDEPDTAGNLESLSDNPVISADVSSILALAGSPSPRSLRMAGMIKDGVVQVLLDGGSTNNFIHPAVAERLALPLQPVTSFRVYVGNGDSLRCTYSCPQTPLSLQGHCFDVDLYLLSIHGPDVVLGVQGLQTLGKVAHDYSQMTMEFSWKGGTVLLQGDQPPPRPVTYDQFCTLVAALETHDIYELLLADSESPVTPPSSTTTLDIPADVPAPGRAVLEAQSAVFGLPQGLPPSCCWDHRLHLVPGTNPINTGATNRAADALSRRDEEEDTVGLFMALVQPVPLLMHDLRLENQSLQELQELHAAVSADNASPDFSVHDGLLYFKRRLYLGRASSLLSALLEEFHSTPAVVRSRVPEVEEMLREQADLLTDLRGHLIQMQQPFGGPFEVLERVGAVAYRLRLLDGCRIHDVFHVSLLKPFVGRPGDTPQVSLPAQFFKGRPVATPVVAVDRRTVMVDGAPQEQWRVKWSEGSNDDTAWGPRDDLVRLFPDLFLEDKDALNGGS</sequence>
<feature type="region of interest" description="Disordered" evidence="1">
    <location>
        <begin position="159"/>
        <end position="189"/>
    </location>
</feature>
<dbReference type="Gene3D" id="2.40.70.10">
    <property type="entry name" value="Acid Proteases"/>
    <property type="match status" value="1"/>
</dbReference>
<dbReference type="InterPro" id="IPR056924">
    <property type="entry name" value="SH3_Tf2-1"/>
</dbReference>
<accession>A0A484N167</accession>
<evidence type="ECO:0000313" key="4">
    <source>
        <dbReference type="Proteomes" id="UP000595140"/>
    </source>
</evidence>
<dbReference type="EMBL" id="OOIL02005377">
    <property type="protein sequence ID" value="VFQ94589.1"/>
    <property type="molecule type" value="Genomic_DNA"/>
</dbReference>
<dbReference type="AlphaFoldDB" id="A0A484N167"/>
<dbReference type="InterPro" id="IPR032567">
    <property type="entry name" value="RTL1-rel"/>
</dbReference>
<evidence type="ECO:0000256" key="1">
    <source>
        <dbReference type="SAM" id="MobiDB-lite"/>
    </source>
</evidence>
<dbReference type="CDD" id="cd00303">
    <property type="entry name" value="retropepsin_like"/>
    <property type="match status" value="1"/>
</dbReference>
<evidence type="ECO:0000259" key="2">
    <source>
        <dbReference type="Pfam" id="PF24626"/>
    </source>
</evidence>